<evidence type="ECO:0000256" key="1">
    <source>
        <dbReference type="ARBA" id="ARBA00000156"/>
    </source>
</evidence>
<feature type="transmembrane region" description="Helical" evidence="15">
    <location>
        <begin position="396"/>
        <end position="418"/>
    </location>
</feature>
<evidence type="ECO:0000256" key="13">
    <source>
        <dbReference type="ARBA" id="ARBA00083324"/>
    </source>
</evidence>
<comment type="similarity">
    <text evidence="3">Belongs to the peptidase S54 family.</text>
</comment>
<dbReference type="GeneID" id="100016926"/>
<evidence type="ECO:0000256" key="12">
    <source>
        <dbReference type="ARBA" id="ARBA00069177"/>
    </source>
</evidence>
<keyword evidence="8" id="KW-0720">Serine protease</keyword>
<dbReference type="Ensembl" id="ENSMODT00000021261.3">
    <property type="protein sequence ID" value="ENSMODP00000020893.2"/>
    <property type="gene ID" value="ENSMODG00000016734.4"/>
</dbReference>
<dbReference type="AlphaFoldDB" id="F7BYT1"/>
<dbReference type="OrthoDB" id="418595at2759"/>
<evidence type="ECO:0000256" key="4">
    <source>
        <dbReference type="ARBA" id="ARBA00013039"/>
    </source>
</evidence>
<accession>F7BYT1</accession>
<dbReference type="OMA" id="EEGQICY"/>
<protein>
    <recommendedName>
        <fullName evidence="12">Rhomboid-related protein 1</fullName>
        <ecNumber evidence="4">3.4.21.105</ecNumber>
    </recommendedName>
    <alternativeName>
        <fullName evidence="13">Rhomboid-like protein 1</fullName>
    </alternativeName>
</protein>
<evidence type="ECO:0000313" key="17">
    <source>
        <dbReference type="Ensembl" id="ENSMODP00000020893.2"/>
    </source>
</evidence>
<reference evidence="17" key="2">
    <citation type="submission" date="2025-08" db="UniProtKB">
        <authorList>
            <consortium name="Ensembl"/>
        </authorList>
    </citation>
    <scope>IDENTIFICATION</scope>
</reference>
<dbReference type="SUPFAM" id="SSF144091">
    <property type="entry name" value="Rhomboid-like"/>
    <property type="match status" value="1"/>
</dbReference>
<dbReference type="FunFam" id="1.10.238.10:FF:000279">
    <property type="entry name" value="Rhomboid, veinlet-like 3 (Drosophila)"/>
    <property type="match status" value="1"/>
</dbReference>
<dbReference type="MEROPS" id="S54.005"/>
<dbReference type="STRING" id="13616.ENSMODP00000020893"/>
<organism evidence="17 18">
    <name type="scientific">Monodelphis domestica</name>
    <name type="common">Gray short-tailed opossum</name>
    <dbReference type="NCBI Taxonomy" id="13616"/>
    <lineage>
        <taxon>Eukaryota</taxon>
        <taxon>Metazoa</taxon>
        <taxon>Chordata</taxon>
        <taxon>Craniata</taxon>
        <taxon>Vertebrata</taxon>
        <taxon>Euteleostomi</taxon>
        <taxon>Mammalia</taxon>
        <taxon>Metatheria</taxon>
        <taxon>Didelphimorphia</taxon>
        <taxon>Didelphidae</taxon>
        <taxon>Monodelphis</taxon>
    </lineage>
</organism>
<dbReference type="PANTHER" id="PTHR45840:SF4">
    <property type="entry name" value="RHOMBOID-RELATED PROTEIN 1"/>
    <property type="match status" value="1"/>
</dbReference>
<evidence type="ECO:0000256" key="6">
    <source>
        <dbReference type="ARBA" id="ARBA00022692"/>
    </source>
</evidence>
<dbReference type="PANTHER" id="PTHR45840">
    <property type="entry name" value="RHOMBOID-RELATED PROTEIN"/>
    <property type="match status" value="1"/>
</dbReference>
<evidence type="ECO:0000256" key="10">
    <source>
        <dbReference type="ARBA" id="ARBA00023136"/>
    </source>
</evidence>
<feature type="domain" description="Peptidase S54 rhomboid" evidence="16">
    <location>
        <begin position="301"/>
        <end position="450"/>
    </location>
</feature>
<dbReference type="InterPro" id="IPR022764">
    <property type="entry name" value="Peptidase_S54_rhomboid_dom"/>
</dbReference>
<evidence type="ECO:0000256" key="14">
    <source>
        <dbReference type="SAM" id="MobiDB-lite"/>
    </source>
</evidence>
<gene>
    <name evidence="17" type="primary">RHBDL1</name>
</gene>
<keyword evidence="10 15" id="KW-0472">Membrane</keyword>
<dbReference type="Gene3D" id="1.20.1540.10">
    <property type="entry name" value="Rhomboid-like"/>
    <property type="match status" value="1"/>
</dbReference>
<dbReference type="GO" id="GO:0016020">
    <property type="term" value="C:membrane"/>
    <property type="evidence" value="ECO:0007669"/>
    <property type="project" value="UniProtKB-SubCell"/>
</dbReference>
<sequence>MCVCVCVCLGKRERTRLCGSESERWRERREGWDVRVRGARACVCPGEERRGRGKGSGGSVTRWPLCAAAAALAGAGAGPGVRRRWWRWPERRAERSWGWAWGRGRGCSAGSAEQPSPRPGSSMDRSSLLQLIQEQQLDPDNTGFIGVESFTGLVHSHELPLDPAKLDMLVALAQSNDQGQICYQELVDLISSKRSSSFKRAITNGQRALPRDGLLDEPGLGFYKRFVRYVAYEILPCEMDRRWYFYQHRTCPPPVFMATVTLTQIIVFLCYGARLNKWVLQTYHPEYMKSPLVYHPGHRARAWRFLTYMFMHVGLEQLGFNALLQLMIGVPLEMVHGVLRIGFLYLAGVLAGSLTVSITDMRAPVVGGSGGVYALCSAHLANVVMNWAGMRCPYKLLRMVLALVCMSSEVGRAVWLRFSPPLPASGPQPSFMAHLAGAVVGISMGLTILRSYEENLQDQCGWWVVLLSYATFLLFAIFWNIFAYDLLGAQVLPPP</sequence>
<keyword evidence="6 15" id="KW-0812">Transmembrane</keyword>
<dbReference type="GO" id="GO:0006508">
    <property type="term" value="P:proteolysis"/>
    <property type="evidence" value="ECO:0007669"/>
    <property type="project" value="UniProtKB-KW"/>
</dbReference>
<evidence type="ECO:0000256" key="11">
    <source>
        <dbReference type="ARBA" id="ARBA00057065"/>
    </source>
</evidence>
<feature type="transmembrane region" description="Helical" evidence="15">
    <location>
        <begin position="370"/>
        <end position="389"/>
    </location>
</feature>
<keyword evidence="7" id="KW-0378">Hydrolase</keyword>
<feature type="region of interest" description="Disordered" evidence="14">
    <location>
        <begin position="106"/>
        <end position="125"/>
    </location>
</feature>
<dbReference type="Gene3D" id="1.10.238.10">
    <property type="entry name" value="EF-hand"/>
    <property type="match status" value="1"/>
</dbReference>
<evidence type="ECO:0000256" key="9">
    <source>
        <dbReference type="ARBA" id="ARBA00022989"/>
    </source>
</evidence>
<dbReference type="Proteomes" id="UP000002280">
    <property type="component" value="Chromosome 6"/>
</dbReference>
<dbReference type="InterPro" id="IPR011992">
    <property type="entry name" value="EF-hand-dom_pair"/>
</dbReference>
<dbReference type="FunFam" id="1.20.1540.10:FF:000006">
    <property type="entry name" value="rhomboid-related protein 1 isoform X1"/>
    <property type="match status" value="1"/>
</dbReference>
<evidence type="ECO:0000256" key="15">
    <source>
        <dbReference type="SAM" id="Phobius"/>
    </source>
</evidence>
<comment type="subcellular location">
    <subcellularLocation>
        <location evidence="2">Membrane</location>
        <topology evidence="2">Multi-pass membrane protein</topology>
    </subcellularLocation>
</comment>
<dbReference type="SUPFAM" id="SSF47473">
    <property type="entry name" value="EF-hand"/>
    <property type="match status" value="1"/>
</dbReference>
<feature type="transmembrane region" description="Helical" evidence="15">
    <location>
        <begin position="430"/>
        <end position="449"/>
    </location>
</feature>
<dbReference type="RefSeq" id="XP_056661718.1">
    <property type="nucleotide sequence ID" value="XM_056805740.1"/>
</dbReference>
<evidence type="ECO:0000256" key="3">
    <source>
        <dbReference type="ARBA" id="ARBA00009045"/>
    </source>
</evidence>
<name>F7BYT1_MONDO</name>
<dbReference type="eggNOG" id="KOG2289">
    <property type="taxonomic scope" value="Eukaryota"/>
</dbReference>
<keyword evidence="5" id="KW-0645">Protease</keyword>
<evidence type="ECO:0000256" key="8">
    <source>
        <dbReference type="ARBA" id="ARBA00022825"/>
    </source>
</evidence>
<dbReference type="InterPro" id="IPR051739">
    <property type="entry name" value="Rhomboid_IM_Serine_Proteases"/>
</dbReference>
<keyword evidence="9 15" id="KW-1133">Transmembrane helix</keyword>
<proteinExistence type="inferred from homology"/>
<dbReference type="InParanoid" id="F7BYT1"/>
<dbReference type="KEGG" id="mdo:100016926"/>
<feature type="transmembrane region" description="Helical" evidence="15">
    <location>
        <begin position="255"/>
        <end position="273"/>
    </location>
</feature>
<feature type="transmembrane region" description="Helical" evidence="15">
    <location>
        <begin position="337"/>
        <end position="358"/>
    </location>
</feature>
<dbReference type="InterPro" id="IPR035952">
    <property type="entry name" value="Rhomboid-like_sf"/>
</dbReference>
<reference evidence="17" key="3">
    <citation type="submission" date="2025-09" db="UniProtKB">
        <authorList>
            <consortium name="Ensembl"/>
        </authorList>
    </citation>
    <scope>IDENTIFICATION</scope>
</reference>
<evidence type="ECO:0000256" key="7">
    <source>
        <dbReference type="ARBA" id="ARBA00022801"/>
    </source>
</evidence>
<comment type="catalytic activity">
    <reaction evidence="1">
        <text>Cleaves type-1 transmembrane domains using a catalytic dyad composed of serine and histidine that are contributed by different transmembrane domains.</text>
        <dbReference type="EC" id="3.4.21.105"/>
    </reaction>
</comment>
<dbReference type="CTD" id="9028"/>
<dbReference type="FunCoup" id="F7BYT1">
    <property type="interactions" value="148"/>
</dbReference>
<feature type="transmembrane region" description="Helical" evidence="15">
    <location>
        <begin position="461"/>
        <end position="482"/>
    </location>
</feature>
<comment type="function">
    <text evidence="11">May be involved in regulated intramembrane proteolysis and the subsequent release of functional polypeptides from their membrane anchors.</text>
</comment>
<evidence type="ECO:0000313" key="18">
    <source>
        <dbReference type="Proteomes" id="UP000002280"/>
    </source>
</evidence>
<reference evidence="17 18" key="1">
    <citation type="journal article" date="2007" name="Nature">
        <title>Genome of the marsupial Monodelphis domestica reveals innovation in non-coding sequences.</title>
        <authorList>
            <person name="Mikkelsen T.S."/>
            <person name="Wakefield M.J."/>
            <person name="Aken B."/>
            <person name="Amemiya C.T."/>
            <person name="Chang J.L."/>
            <person name="Duke S."/>
            <person name="Garber M."/>
            <person name="Gentles A.J."/>
            <person name="Goodstadt L."/>
            <person name="Heger A."/>
            <person name="Jurka J."/>
            <person name="Kamal M."/>
            <person name="Mauceli E."/>
            <person name="Searle S.M."/>
            <person name="Sharpe T."/>
            <person name="Baker M.L."/>
            <person name="Batzer M.A."/>
            <person name="Benos P.V."/>
            <person name="Belov K."/>
            <person name="Clamp M."/>
            <person name="Cook A."/>
            <person name="Cuff J."/>
            <person name="Das R."/>
            <person name="Davidow L."/>
            <person name="Deakin J.E."/>
            <person name="Fazzari M.J."/>
            <person name="Glass J.L."/>
            <person name="Grabherr M."/>
            <person name="Greally J.M."/>
            <person name="Gu W."/>
            <person name="Hore T.A."/>
            <person name="Huttley G.A."/>
            <person name="Kleber M."/>
            <person name="Jirtle R.L."/>
            <person name="Koina E."/>
            <person name="Lee J.T."/>
            <person name="Mahony S."/>
            <person name="Marra M.A."/>
            <person name="Miller R.D."/>
            <person name="Nicholls R.D."/>
            <person name="Oda M."/>
            <person name="Papenfuss A.T."/>
            <person name="Parra Z.E."/>
            <person name="Pollock D.D."/>
            <person name="Ray D.A."/>
            <person name="Schein J.E."/>
            <person name="Speed T.P."/>
            <person name="Thompson K."/>
            <person name="VandeBerg J.L."/>
            <person name="Wade C.M."/>
            <person name="Walker J.A."/>
            <person name="Waters P.D."/>
            <person name="Webber C."/>
            <person name="Weidman J.R."/>
            <person name="Xie X."/>
            <person name="Zody M.C."/>
            <person name="Baldwin J."/>
            <person name="Abdouelleil A."/>
            <person name="Abdulkadir J."/>
            <person name="Abebe A."/>
            <person name="Abera B."/>
            <person name="Abreu J."/>
            <person name="Acer S.C."/>
            <person name="Aftuck L."/>
            <person name="Alexander A."/>
            <person name="An P."/>
            <person name="Anderson E."/>
            <person name="Anderson S."/>
            <person name="Arachi H."/>
            <person name="Azer M."/>
            <person name="Bachantsang P."/>
            <person name="Barry A."/>
            <person name="Bayul T."/>
            <person name="Berlin A."/>
            <person name="Bessette D."/>
            <person name="Bloom T."/>
            <person name="Bloom T."/>
            <person name="Boguslavskiy L."/>
            <person name="Bonnet C."/>
            <person name="Boukhgalter B."/>
            <person name="Bourzgui I."/>
            <person name="Brown A."/>
            <person name="Cahill P."/>
            <person name="Channer S."/>
            <person name="Cheshatsang Y."/>
            <person name="Chuda L."/>
            <person name="Citroen M."/>
            <person name="Collymore A."/>
            <person name="Cooke P."/>
            <person name="Costello M."/>
            <person name="D'Aco K."/>
            <person name="Daza R."/>
            <person name="De Haan G."/>
            <person name="DeGray S."/>
            <person name="DeMaso C."/>
            <person name="Dhargay N."/>
            <person name="Dooley K."/>
            <person name="Dooley E."/>
            <person name="Doricent M."/>
            <person name="Dorje P."/>
            <person name="Dorjee K."/>
            <person name="Dupes A."/>
            <person name="Elong R."/>
            <person name="Falk J."/>
            <person name="Farina A."/>
            <person name="Faro S."/>
            <person name="Ferguson D."/>
            <person name="Fisher S."/>
            <person name="Foley C.D."/>
            <person name="Franke A."/>
            <person name="Friedrich D."/>
            <person name="Gadbois L."/>
            <person name="Gearin G."/>
            <person name="Gearin C.R."/>
            <person name="Giannoukos G."/>
            <person name="Goode T."/>
            <person name="Graham J."/>
            <person name="Grandbois E."/>
            <person name="Grewal S."/>
            <person name="Gyaltsen K."/>
            <person name="Hafez N."/>
            <person name="Hagos B."/>
            <person name="Hall J."/>
            <person name="Henson C."/>
            <person name="Hollinger A."/>
            <person name="Honan T."/>
            <person name="Huard M.D."/>
            <person name="Hughes L."/>
            <person name="Hurhula B."/>
            <person name="Husby M.E."/>
            <person name="Kamat A."/>
            <person name="Kanga B."/>
            <person name="Kashin S."/>
            <person name="Khazanovich D."/>
            <person name="Kisner P."/>
            <person name="Lance K."/>
            <person name="Lara M."/>
            <person name="Lee W."/>
            <person name="Lennon N."/>
            <person name="Letendre F."/>
            <person name="LeVine R."/>
            <person name="Lipovsky A."/>
            <person name="Liu X."/>
            <person name="Liu J."/>
            <person name="Liu S."/>
            <person name="Lokyitsang T."/>
            <person name="Lokyitsang Y."/>
            <person name="Lubonja R."/>
            <person name="Lui A."/>
            <person name="MacDonald P."/>
            <person name="Magnisalis V."/>
            <person name="Maru K."/>
            <person name="Matthews C."/>
            <person name="McCusker W."/>
            <person name="McDonough S."/>
            <person name="Mehta T."/>
            <person name="Meldrim J."/>
            <person name="Meneus L."/>
            <person name="Mihai O."/>
            <person name="Mihalev A."/>
            <person name="Mihova T."/>
            <person name="Mittelman R."/>
            <person name="Mlenga V."/>
            <person name="Montmayeur A."/>
            <person name="Mulrain L."/>
            <person name="Navidi A."/>
            <person name="Naylor J."/>
            <person name="Negash T."/>
            <person name="Nguyen T."/>
            <person name="Nguyen N."/>
            <person name="Nicol R."/>
            <person name="Norbu C."/>
            <person name="Norbu N."/>
            <person name="Novod N."/>
            <person name="O'Neill B."/>
            <person name="Osman S."/>
            <person name="Markiewicz E."/>
            <person name="Oyono O.L."/>
            <person name="Patti C."/>
            <person name="Phunkhang P."/>
            <person name="Pierre F."/>
            <person name="Priest M."/>
            <person name="Raghuraman S."/>
            <person name="Rege F."/>
            <person name="Reyes R."/>
            <person name="Rise C."/>
            <person name="Rogov P."/>
            <person name="Ross K."/>
            <person name="Ryan E."/>
            <person name="Settipalli S."/>
            <person name="Shea T."/>
            <person name="Sherpa N."/>
            <person name="Shi L."/>
            <person name="Shih D."/>
            <person name="Sparrow T."/>
            <person name="Spaulding J."/>
            <person name="Stalker J."/>
            <person name="Stange-Thomann N."/>
            <person name="Stavropoulos S."/>
            <person name="Stone C."/>
            <person name="Strader C."/>
            <person name="Tesfaye S."/>
            <person name="Thomson T."/>
            <person name="Thoulutsang Y."/>
            <person name="Thoulutsang D."/>
            <person name="Topham K."/>
            <person name="Topping I."/>
            <person name="Tsamla T."/>
            <person name="Vassiliev H."/>
            <person name="Vo A."/>
            <person name="Wangchuk T."/>
            <person name="Wangdi T."/>
            <person name="Weiand M."/>
            <person name="Wilkinson J."/>
            <person name="Wilson A."/>
            <person name="Yadav S."/>
            <person name="Young G."/>
            <person name="Yu Q."/>
            <person name="Zembek L."/>
            <person name="Zhong D."/>
            <person name="Zimmer A."/>
            <person name="Zwirko Z."/>
            <person name="Jaffe D.B."/>
            <person name="Alvarez P."/>
            <person name="Brockman W."/>
            <person name="Butler J."/>
            <person name="Chin C."/>
            <person name="Gnerre S."/>
            <person name="MacCallum I."/>
            <person name="Graves J.A."/>
            <person name="Ponting C.P."/>
            <person name="Breen M."/>
            <person name="Samollow P.B."/>
            <person name="Lander E.S."/>
            <person name="Lindblad-Toh K."/>
        </authorList>
    </citation>
    <scope>NUCLEOTIDE SEQUENCE [LARGE SCALE GENOMIC DNA]</scope>
</reference>
<dbReference type="GO" id="GO:0004252">
    <property type="term" value="F:serine-type endopeptidase activity"/>
    <property type="evidence" value="ECO:0000318"/>
    <property type="project" value="GO_Central"/>
</dbReference>
<evidence type="ECO:0000256" key="5">
    <source>
        <dbReference type="ARBA" id="ARBA00022670"/>
    </source>
</evidence>
<evidence type="ECO:0000259" key="16">
    <source>
        <dbReference type="Pfam" id="PF01694"/>
    </source>
</evidence>
<dbReference type="Pfam" id="PF01694">
    <property type="entry name" value="Rhomboid"/>
    <property type="match status" value="1"/>
</dbReference>
<evidence type="ECO:0000256" key="2">
    <source>
        <dbReference type="ARBA" id="ARBA00004141"/>
    </source>
</evidence>
<keyword evidence="18" id="KW-1185">Reference proteome</keyword>
<dbReference type="GeneTree" id="ENSGT00940000160651"/>
<dbReference type="EC" id="3.4.21.105" evidence="4"/>
<dbReference type="HOGENOM" id="CLU_048023_2_1_1"/>
<dbReference type="Bgee" id="ENSMODG00000016734">
    <property type="expression patterns" value="Expressed in cerebellum and 16 other cell types or tissues"/>
</dbReference>